<dbReference type="GO" id="GO:0030246">
    <property type="term" value="F:carbohydrate binding"/>
    <property type="evidence" value="ECO:0007669"/>
    <property type="project" value="UniProtKB-KW"/>
</dbReference>
<dbReference type="FunFam" id="2.60.120.200:FF:000051">
    <property type="entry name" value="L-type lectin-domain containing receptor kinase V.9"/>
    <property type="match status" value="1"/>
</dbReference>
<evidence type="ECO:0000256" key="21">
    <source>
        <dbReference type="SAM" id="Phobius"/>
    </source>
</evidence>
<evidence type="ECO:0000256" key="12">
    <source>
        <dbReference type="ARBA" id="ARBA00022777"/>
    </source>
</evidence>
<keyword evidence="9 22" id="KW-0732">Signal</keyword>
<comment type="similarity">
    <text evidence="2">Belongs to the leguminous lectin family.</text>
</comment>
<comment type="similarity">
    <text evidence="4">In the C-terminal section; belongs to the protein kinase superfamily. Ser/Thr protein kinase family.</text>
</comment>
<dbReference type="SUPFAM" id="SSF56112">
    <property type="entry name" value="Protein kinase-like (PK-like)"/>
    <property type="match status" value="1"/>
</dbReference>
<dbReference type="InterPro" id="IPR017441">
    <property type="entry name" value="Protein_kinase_ATP_BS"/>
</dbReference>
<comment type="subcellular location">
    <subcellularLocation>
        <location evidence="1">Membrane</location>
        <topology evidence="1">Single-pass type I membrane protein</topology>
    </subcellularLocation>
</comment>
<reference evidence="24" key="1">
    <citation type="submission" date="2023-10" db="EMBL/GenBank/DDBJ databases">
        <title>Chromosome-level genome of the transformable northern wattle, Acacia crassicarpa.</title>
        <authorList>
            <person name="Massaro I."/>
            <person name="Sinha N.R."/>
            <person name="Poethig S."/>
            <person name="Leichty A.R."/>
        </authorList>
    </citation>
    <scope>NUCLEOTIDE SEQUENCE</scope>
    <source>
        <strain evidence="24">Acra3RX</strain>
        <tissue evidence="24">Leaf</tissue>
    </source>
</reference>
<feature type="domain" description="Protein kinase" evidence="23">
    <location>
        <begin position="341"/>
        <end position="612"/>
    </location>
</feature>
<dbReference type="PROSITE" id="PS50011">
    <property type="entry name" value="PROTEIN_KINASE_DOM"/>
    <property type="match status" value="1"/>
</dbReference>
<evidence type="ECO:0000256" key="3">
    <source>
        <dbReference type="ARBA" id="ARBA00008536"/>
    </source>
</evidence>
<evidence type="ECO:0000256" key="1">
    <source>
        <dbReference type="ARBA" id="ARBA00004479"/>
    </source>
</evidence>
<dbReference type="FunFam" id="1.10.510.10:FF:000108">
    <property type="entry name" value="L-type lectin-domain containing receptor kinase S.4"/>
    <property type="match status" value="1"/>
</dbReference>
<organism evidence="24 25">
    <name type="scientific">Acacia crassicarpa</name>
    <name type="common">northern wattle</name>
    <dbReference type="NCBI Taxonomy" id="499986"/>
    <lineage>
        <taxon>Eukaryota</taxon>
        <taxon>Viridiplantae</taxon>
        <taxon>Streptophyta</taxon>
        <taxon>Embryophyta</taxon>
        <taxon>Tracheophyta</taxon>
        <taxon>Spermatophyta</taxon>
        <taxon>Magnoliopsida</taxon>
        <taxon>eudicotyledons</taxon>
        <taxon>Gunneridae</taxon>
        <taxon>Pentapetalae</taxon>
        <taxon>rosids</taxon>
        <taxon>fabids</taxon>
        <taxon>Fabales</taxon>
        <taxon>Fabaceae</taxon>
        <taxon>Caesalpinioideae</taxon>
        <taxon>mimosoid clade</taxon>
        <taxon>Acacieae</taxon>
        <taxon>Acacia</taxon>
    </lineage>
</organism>
<dbReference type="PANTHER" id="PTHR27007">
    <property type="match status" value="1"/>
</dbReference>
<evidence type="ECO:0000256" key="19">
    <source>
        <dbReference type="ARBA" id="ARBA00048679"/>
    </source>
</evidence>
<dbReference type="InterPro" id="IPR011009">
    <property type="entry name" value="Kinase-like_dom_sf"/>
</dbReference>
<dbReference type="GO" id="GO:0006952">
    <property type="term" value="P:defense response"/>
    <property type="evidence" value="ECO:0007669"/>
    <property type="project" value="UniProtKB-ARBA"/>
</dbReference>
<dbReference type="SUPFAM" id="SSF49899">
    <property type="entry name" value="Concanavalin A-like lectins/glucanases"/>
    <property type="match status" value="1"/>
</dbReference>
<evidence type="ECO:0000256" key="7">
    <source>
        <dbReference type="ARBA" id="ARBA00022679"/>
    </source>
</evidence>
<dbReference type="Pfam" id="PF00139">
    <property type="entry name" value="Lectin_legB"/>
    <property type="match status" value="1"/>
</dbReference>
<keyword evidence="6" id="KW-0723">Serine/threonine-protein kinase</keyword>
<evidence type="ECO:0000256" key="2">
    <source>
        <dbReference type="ARBA" id="ARBA00007606"/>
    </source>
</evidence>
<keyword evidence="17" id="KW-0325">Glycoprotein</keyword>
<keyword evidence="11 20" id="KW-0547">Nucleotide-binding</keyword>
<evidence type="ECO:0000256" key="13">
    <source>
        <dbReference type="ARBA" id="ARBA00022840"/>
    </source>
</evidence>
<sequence>MLVKLIMALVLLSVTTMVQVSIADTSFIFNNGFQSANLTMNGISVITSNGLLQLTNETGFQKSHAFYPNPVVFTNTTSFSTTFVFAIRPQSQTLNGHGMAFVISPTKSFPNALIGQYLGLFNMSNNRDPKNHVFAVEFDTLQNFEFGDINGNHVGIDINSLNSTKSAPAGYYANRFHFQNLSLNSGVPMQVWVDYDGSKKQISATLGSINVNKPETPLLTLSQDLSEILTNPSYVGFSSSNGERIASHYVLGWSFKVNGEPQKLDTSKLPKLPRLRGNEQSRILPIVLPLLSLCAIALAGLSIVHYINWKKKFSEIVEVWEQEYGPHRFKYKDLYIATKGFKEKELLGSGGFGSVYKGLMPGSKIEVAVKKVSHGSRQGMREFIAEIVSIGRLRHRNLVSLLGYCRRKGELLLVYDFMPNGSLDKYLFNQKPGVTLNWMQRFRIIKGVASGLCYLHQDWEQVVVHRDIKASNVLLDSEFNGRLGDFGLARLYDHGSDHATTHVVGTMGYMAPENTRTRRATTKSDVFSFGAFMLEVVCSRRPIEQGREEFILVDWVYGLWKKGEIIEAKDENLGTEYKTEEVELVLKLGLLCSNSKAEHRPNMRLVVQYLNMEVPLPDFPALMSSPSCCGFKCGSNQDLENFGMSFPSSGTDGYHSRTSIAESVLSGGR</sequence>
<keyword evidence="7" id="KW-0808">Transferase</keyword>
<dbReference type="InterPro" id="IPR001220">
    <property type="entry name" value="Legume_lectin_dom"/>
</dbReference>
<evidence type="ECO:0000256" key="18">
    <source>
        <dbReference type="ARBA" id="ARBA00047899"/>
    </source>
</evidence>
<keyword evidence="13 20" id="KW-0067">ATP-binding</keyword>
<evidence type="ECO:0000313" key="24">
    <source>
        <dbReference type="EMBL" id="KAK4270348.1"/>
    </source>
</evidence>
<dbReference type="Gene3D" id="2.60.120.200">
    <property type="match status" value="1"/>
</dbReference>
<comment type="caution">
    <text evidence="24">The sequence shown here is derived from an EMBL/GenBank/DDBJ whole genome shotgun (WGS) entry which is preliminary data.</text>
</comment>
<keyword evidence="8 21" id="KW-0812">Transmembrane</keyword>
<keyword evidence="25" id="KW-1185">Reference proteome</keyword>
<evidence type="ECO:0000256" key="11">
    <source>
        <dbReference type="ARBA" id="ARBA00022741"/>
    </source>
</evidence>
<comment type="catalytic activity">
    <reaction evidence="19">
        <text>L-seryl-[protein] + ATP = O-phospho-L-seryl-[protein] + ADP + H(+)</text>
        <dbReference type="Rhea" id="RHEA:17989"/>
        <dbReference type="Rhea" id="RHEA-COMP:9863"/>
        <dbReference type="Rhea" id="RHEA-COMP:11604"/>
        <dbReference type="ChEBI" id="CHEBI:15378"/>
        <dbReference type="ChEBI" id="CHEBI:29999"/>
        <dbReference type="ChEBI" id="CHEBI:30616"/>
        <dbReference type="ChEBI" id="CHEBI:83421"/>
        <dbReference type="ChEBI" id="CHEBI:456216"/>
        <dbReference type="EC" id="2.7.11.1"/>
    </reaction>
</comment>
<dbReference type="InterPro" id="IPR008271">
    <property type="entry name" value="Ser/Thr_kinase_AS"/>
</dbReference>
<keyword evidence="16" id="KW-0675">Receptor</keyword>
<evidence type="ECO:0000259" key="23">
    <source>
        <dbReference type="PROSITE" id="PS50011"/>
    </source>
</evidence>
<dbReference type="Pfam" id="PF07714">
    <property type="entry name" value="PK_Tyr_Ser-Thr"/>
    <property type="match status" value="1"/>
</dbReference>
<evidence type="ECO:0000256" key="15">
    <source>
        <dbReference type="ARBA" id="ARBA00023136"/>
    </source>
</evidence>
<evidence type="ECO:0000256" key="16">
    <source>
        <dbReference type="ARBA" id="ARBA00023170"/>
    </source>
</evidence>
<proteinExistence type="inferred from homology"/>
<dbReference type="EMBL" id="JAWXYG010000006">
    <property type="protein sequence ID" value="KAK4270348.1"/>
    <property type="molecule type" value="Genomic_DNA"/>
</dbReference>
<evidence type="ECO:0000256" key="4">
    <source>
        <dbReference type="ARBA" id="ARBA00010217"/>
    </source>
</evidence>
<dbReference type="InterPro" id="IPR013320">
    <property type="entry name" value="ConA-like_dom_sf"/>
</dbReference>
<evidence type="ECO:0000256" key="20">
    <source>
        <dbReference type="PROSITE-ProRule" id="PRU10141"/>
    </source>
</evidence>
<protein>
    <recommendedName>
        <fullName evidence="5">non-specific serine/threonine protein kinase</fullName>
        <ecNumber evidence="5">2.7.11.1</ecNumber>
    </recommendedName>
</protein>
<dbReference type="InterPro" id="IPR050528">
    <property type="entry name" value="L-type_Lectin-RKs"/>
</dbReference>
<comment type="similarity">
    <text evidence="3">In the N-terminal section; belongs to the leguminous lectin family.</text>
</comment>
<evidence type="ECO:0000256" key="6">
    <source>
        <dbReference type="ARBA" id="ARBA00022527"/>
    </source>
</evidence>
<dbReference type="CDD" id="cd06899">
    <property type="entry name" value="lectin_legume_LecRK_Arcelin_ConA"/>
    <property type="match status" value="1"/>
</dbReference>
<evidence type="ECO:0000256" key="10">
    <source>
        <dbReference type="ARBA" id="ARBA00022734"/>
    </source>
</evidence>
<dbReference type="Gene3D" id="3.30.200.20">
    <property type="entry name" value="Phosphorylase Kinase, domain 1"/>
    <property type="match status" value="1"/>
</dbReference>
<dbReference type="CDD" id="cd14066">
    <property type="entry name" value="STKc_IRAK"/>
    <property type="match status" value="1"/>
</dbReference>
<keyword evidence="14 21" id="KW-1133">Transmembrane helix</keyword>
<dbReference type="PROSITE" id="PS00108">
    <property type="entry name" value="PROTEIN_KINASE_ST"/>
    <property type="match status" value="1"/>
</dbReference>
<name>A0AAE1JIS8_9FABA</name>
<dbReference type="GO" id="GO:0051707">
    <property type="term" value="P:response to other organism"/>
    <property type="evidence" value="ECO:0007669"/>
    <property type="project" value="UniProtKB-ARBA"/>
</dbReference>
<dbReference type="Gene3D" id="1.10.510.10">
    <property type="entry name" value="Transferase(Phosphotransferase) domain 1"/>
    <property type="match status" value="1"/>
</dbReference>
<evidence type="ECO:0000313" key="25">
    <source>
        <dbReference type="Proteomes" id="UP001293593"/>
    </source>
</evidence>
<feature type="binding site" evidence="20">
    <location>
        <position position="371"/>
    </location>
    <ligand>
        <name>ATP</name>
        <dbReference type="ChEBI" id="CHEBI:30616"/>
    </ligand>
</feature>
<dbReference type="InterPro" id="IPR000719">
    <property type="entry name" value="Prot_kinase_dom"/>
</dbReference>
<evidence type="ECO:0000256" key="9">
    <source>
        <dbReference type="ARBA" id="ARBA00022729"/>
    </source>
</evidence>
<keyword evidence="10" id="KW-0430">Lectin</keyword>
<dbReference type="PROSITE" id="PS00107">
    <property type="entry name" value="PROTEIN_KINASE_ATP"/>
    <property type="match status" value="1"/>
</dbReference>
<dbReference type="GO" id="GO:0016020">
    <property type="term" value="C:membrane"/>
    <property type="evidence" value="ECO:0007669"/>
    <property type="project" value="UniProtKB-SubCell"/>
</dbReference>
<dbReference type="FunFam" id="3.30.200.20:FF:000112">
    <property type="entry name" value="Lectin-domain containing receptor kinase A4.3"/>
    <property type="match status" value="1"/>
</dbReference>
<feature type="transmembrane region" description="Helical" evidence="21">
    <location>
        <begin position="283"/>
        <end position="307"/>
    </location>
</feature>
<evidence type="ECO:0000256" key="17">
    <source>
        <dbReference type="ARBA" id="ARBA00023180"/>
    </source>
</evidence>
<dbReference type="EC" id="2.7.11.1" evidence="5"/>
<gene>
    <name evidence="24" type="ORF">QN277_023392</name>
</gene>
<dbReference type="GO" id="GO:0004674">
    <property type="term" value="F:protein serine/threonine kinase activity"/>
    <property type="evidence" value="ECO:0007669"/>
    <property type="project" value="UniProtKB-KW"/>
</dbReference>
<dbReference type="SMART" id="SM00220">
    <property type="entry name" value="S_TKc"/>
    <property type="match status" value="1"/>
</dbReference>
<accession>A0AAE1JIS8</accession>
<evidence type="ECO:0000256" key="22">
    <source>
        <dbReference type="SAM" id="SignalP"/>
    </source>
</evidence>
<comment type="catalytic activity">
    <reaction evidence="18">
        <text>L-threonyl-[protein] + ATP = O-phospho-L-threonyl-[protein] + ADP + H(+)</text>
        <dbReference type="Rhea" id="RHEA:46608"/>
        <dbReference type="Rhea" id="RHEA-COMP:11060"/>
        <dbReference type="Rhea" id="RHEA-COMP:11605"/>
        <dbReference type="ChEBI" id="CHEBI:15378"/>
        <dbReference type="ChEBI" id="CHEBI:30013"/>
        <dbReference type="ChEBI" id="CHEBI:30616"/>
        <dbReference type="ChEBI" id="CHEBI:61977"/>
        <dbReference type="ChEBI" id="CHEBI:456216"/>
        <dbReference type="EC" id="2.7.11.1"/>
    </reaction>
</comment>
<keyword evidence="15 21" id="KW-0472">Membrane</keyword>
<feature type="chain" id="PRO_5042189779" description="non-specific serine/threonine protein kinase" evidence="22">
    <location>
        <begin position="24"/>
        <end position="669"/>
    </location>
</feature>
<dbReference type="GO" id="GO:0005524">
    <property type="term" value="F:ATP binding"/>
    <property type="evidence" value="ECO:0007669"/>
    <property type="project" value="UniProtKB-UniRule"/>
</dbReference>
<evidence type="ECO:0000256" key="5">
    <source>
        <dbReference type="ARBA" id="ARBA00012513"/>
    </source>
</evidence>
<evidence type="ECO:0000256" key="8">
    <source>
        <dbReference type="ARBA" id="ARBA00022692"/>
    </source>
</evidence>
<dbReference type="InterPro" id="IPR001245">
    <property type="entry name" value="Ser-Thr/Tyr_kinase_cat_dom"/>
</dbReference>
<keyword evidence="12" id="KW-0418">Kinase</keyword>
<feature type="signal peptide" evidence="22">
    <location>
        <begin position="1"/>
        <end position="23"/>
    </location>
</feature>
<dbReference type="AlphaFoldDB" id="A0AAE1JIS8"/>
<evidence type="ECO:0000256" key="14">
    <source>
        <dbReference type="ARBA" id="ARBA00022989"/>
    </source>
</evidence>
<dbReference type="Proteomes" id="UP001293593">
    <property type="component" value="Unassembled WGS sequence"/>
</dbReference>